<dbReference type="OrthoDB" id="432970at2759"/>
<comment type="subcellular location">
    <subcellularLocation>
        <location evidence="1">Membrane</location>
        <topology evidence="1">Multi-pass membrane protein</topology>
    </subcellularLocation>
    <subcellularLocation>
        <location evidence="2">Plastid</location>
        <location evidence="2">Chloroplast</location>
    </subcellularLocation>
</comment>
<evidence type="ECO:0000256" key="8">
    <source>
        <dbReference type="ARBA" id="ARBA00022723"/>
    </source>
</evidence>
<dbReference type="SUPFAM" id="SSF144232">
    <property type="entry name" value="HIT/MYND zinc finger-like"/>
    <property type="match status" value="1"/>
</dbReference>
<evidence type="ECO:0000256" key="6">
    <source>
        <dbReference type="ARBA" id="ARBA00022679"/>
    </source>
</evidence>
<comment type="caution">
    <text evidence="21">The sequence shown here is derived from an EMBL/GenBank/DDBJ whole genome shotgun (WGS) entry which is preliminary data.</text>
</comment>
<dbReference type="AlphaFoldDB" id="A0A4Y7T3A2"/>
<evidence type="ECO:0000256" key="16">
    <source>
        <dbReference type="ARBA" id="ARBA00039024"/>
    </source>
</evidence>
<comment type="pathway">
    <text evidence="15">Cofactor biosynthesis; tocopherol biosynthesis.</text>
</comment>
<dbReference type="PANTHER" id="PTHR32523">
    <property type="entry name" value="PHYTOL KINASE 1, CHLOROPLASTIC"/>
    <property type="match status" value="1"/>
</dbReference>
<evidence type="ECO:0000256" key="11">
    <source>
        <dbReference type="ARBA" id="ARBA00022833"/>
    </source>
</evidence>
<name>A0A4Y7T3A2_COPMI</name>
<feature type="region of interest" description="Disordered" evidence="19">
    <location>
        <begin position="1"/>
        <end position="24"/>
    </location>
</feature>
<evidence type="ECO:0000256" key="1">
    <source>
        <dbReference type="ARBA" id="ARBA00004141"/>
    </source>
</evidence>
<evidence type="ECO:0000259" key="20">
    <source>
        <dbReference type="PROSITE" id="PS50865"/>
    </source>
</evidence>
<keyword evidence="13" id="KW-1133">Transmembrane helix</keyword>
<keyword evidence="9 18" id="KW-0863">Zinc-finger</keyword>
<comment type="similarity">
    <text evidence="3">Belongs to the polyprenol kinase family.</text>
</comment>
<dbReference type="Gene3D" id="6.10.140.2220">
    <property type="match status" value="1"/>
</dbReference>
<evidence type="ECO:0000256" key="4">
    <source>
        <dbReference type="ARBA" id="ARBA00022528"/>
    </source>
</evidence>
<dbReference type="EC" id="2.7.1.182" evidence="16"/>
<dbReference type="GO" id="GO:0010276">
    <property type="term" value="F:phytol kinase activity"/>
    <property type="evidence" value="ECO:0007669"/>
    <property type="project" value="UniProtKB-EC"/>
</dbReference>
<dbReference type="Pfam" id="PF01753">
    <property type="entry name" value="zf-MYND"/>
    <property type="match status" value="1"/>
</dbReference>
<dbReference type="InterPro" id="IPR002893">
    <property type="entry name" value="Znf_MYND"/>
</dbReference>
<dbReference type="GO" id="GO:0008270">
    <property type="term" value="F:zinc ion binding"/>
    <property type="evidence" value="ECO:0007669"/>
    <property type="project" value="UniProtKB-KW"/>
</dbReference>
<gene>
    <name evidence="21" type="ORF">FA13DRAFT_829950</name>
</gene>
<accession>A0A4Y7T3A2</accession>
<evidence type="ECO:0000256" key="19">
    <source>
        <dbReference type="SAM" id="MobiDB-lite"/>
    </source>
</evidence>
<evidence type="ECO:0000256" key="5">
    <source>
        <dbReference type="ARBA" id="ARBA00022640"/>
    </source>
</evidence>
<evidence type="ECO:0000256" key="13">
    <source>
        <dbReference type="ARBA" id="ARBA00022989"/>
    </source>
</evidence>
<evidence type="ECO:0000256" key="9">
    <source>
        <dbReference type="ARBA" id="ARBA00022771"/>
    </source>
</evidence>
<feature type="domain" description="MYND-type" evidence="20">
    <location>
        <begin position="446"/>
        <end position="496"/>
    </location>
</feature>
<keyword evidence="14" id="KW-0472">Membrane</keyword>
<keyword evidence="12" id="KW-0809">Transit peptide</keyword>
<dbReference type="PANTHER" id="PTHR32523:SF8">
    <property type="entry name" value="DOLICHOL KINASE"/>
    <property type="match status" value="1"/>
</dbReference>
<dbReference type="EMBL" id="QPFP01000035">
    <property type="protein sequence ID" value="TEB28092.1"/>
    <property type="molecule type" value="Genomic_DNA"/>
</dbReference>
<evidence type="ECO:0000256" key="12">
    <source>
        <dbReference type="ARBA" id="ARBA00022946"/>
    </source>
</evidence>
<reference evidence="21 22" key="1">
    <citation type="journal article" date="2019" name="Nat. Ecol. Evol.">
        <title>Megaphylogeny resolves global patterns of mushroom evolution.</title>
        <authorList>
            <person name="Varga T."/>
            <person name="Krizsan K."/>
            <person name="Foldi C."/>
            <person name="Dima B."/>
            <person name="Sanchez-Garcia M."/>
            <person name="Sanchez-Ramirez S."/>
            <person name="Szollosi G.J."/>
            <person name="Szarkandi J.G."/>
            <person name="Papp V."/>
            <person name="Albert L."/>
            <person name="Andreopoulos W."/>
            <person name="Angelini C."/>
            <person name="Antonin V."/>
            <person name="Barry K.W."/>
            <person name="Bougher N.L."/>
            <person name="Buchanan P."/>
            <person name="Buyck B."/>
            <person name="Bense V."/>
            <person name="Catcheside P."/>
            <person name="Chovatia M."/>
            <person name="Cooper J."/>
            <person name="Damon W."/>
            <person name="Desjardin D."/>
            <person name="Finy P."/>
            <person name="Geml J."/>
            <person name="Haridas S."/>
            <person name="Hughes K."/>
            <person name="Justo A."/>
            <person name="Karasinski D."/>
            <person name="Kautmanova I."/>
            <person name="Kiss B."/>
            <person name="Kocsube S."/>
            <person name="Kotiranta H."/>
            <person name="LaButti K.M."/>
            <person name="Lechner B.E."/>
            <person name="Liimatainen K."/>
            <person name="Lipzen A."/>
            <person name="Lukacs Z."/>
            <person name="Mihaltcheva S."/>
            <person name="Morgado L.N."/>
            <person name="Niskanen T."/>
            <person name="Noordeloos M.E."/>
            <person name="Ohm R.A."/>
            <person name="Ortiz-Santana B."/>
            <person name="Ovrebo C."/>
            <person name="Racz N."/>
            <person name="Riley R."/>
            <person name="Savchenko A."/>
            <person name="Shiryaev A."/>
            <person name="Soop K."/>
            <person name="Spirin V."/>
            <person name="Szebenyi C."/>
            <person name="Tomsovsky M."/>
            <person name="Tulloss R.E."/>
            <person name="Uehling J."/>
            <person name="Grigoriev I.V."/>
            <person name="Vagvolgyi C."/>
            <person name="Papp T."/>
            <person name="Martin F.M."/>
            <person name="Miettinen O."/>
            <person name="Hibbett D.S."/>
            <person name="Nagy L.G."/>
        </authorList>
    </citation>
    <scope>NUCLEOTIDE SEQUENCE [LARGE SCALE GENOMIC DNA]</scope>
    <source>
        <strain evidence="21 22">FP101781</strain>
    </source>
</reference>
<evidence type="ECO:0000256" key="18">
    <source>
        <dbReference type="PROSITE-ProRule" id="PRU00134"/>
    </source>
</evidence>
<evidence type="ECO:0000256" key="10">
    <source>
        <dbReference type="ARBA" id="ARBA00022777"/>
    </source>
</evidence>
<dbReference type="Proteomes" id="UP000298030">
    <property type="component" value="Unassembled WGS sequence"/>
</dbReference>
<dbReference type="PROSITE" id="PS50865">
    <property type="entry name" value="ZF_MYND_2"/>
    <property type="match status" value="1"/>
</dbReference>
<keyword evidence="7" id="KW-0812">Transmembrane</keyword>
<comment type="catalytic activity">
    <reaction evidence="17">
        <text>phytol + CTP = phytyl phosphate + CDP + H(+)</text>
        <dbReference type="Rhea" id="RHEA:38055"/>
        <dbReference type="ChEBI" id="CHEBI:15378"/>
        <dbReference type="ChEBI" id="CHEBI:17327"/>
        <dbReference type="ChEBI" id="CHEBI:37563"/>
        <dbReference type="ChEBI" id="CHEBI:58069"/>
        <dbReference type="ChEBI" id="CHEBI:75483"/>
        <dbReference type="EC" id="2.7.1.182"/>
    </reaction>
</comment>
<keyword evidence="11" id="KW-0862">Zinc</keyword>
<sequence length="669" mass="73819">MPRARGSTRGIRIPQSNSSLHSRRHQAIETARGLSSEKSTAAVDYLAQNMDEDFLQEILSNFKTDPTPCKGGSDSAAPNIDAALESITDLVTILFSVTAAMELSMAGHAVAPNPKTSAFIDQCLGMVLEKWGEVIRWIKFFVYLTPQPELSDDYTWDKVANSCVQVIEAAITNADQHLCKSQIVALPSTIDCIIRFLCLRNPHTGRPSRLRKPEATCLISTLFLAAGLSDIGHASLSLRLASLNASASTVLVDAIVERLQDVLPETISPGSISLAAQELVQVFTPLLTVPSKQLKRGILTQGVRTLAQVVDGAIRIGSRDAPVWASISTSISHLIQLSSPRSGKAYRRIVEEIFEDGIIRNMLQSLPYTNPASDYNLHRTAQAVLFWLIDSRMFLAAQRGGLNEDLFNELDKYTTRPLGAKSIQDAYHSALSLLELTFGEKKAPPVRLCCNMKHSSPIQQTETAANPKFCSRCHAVVYCSDACQREDWQAFHSQECLQAAHKPRFTERYWRDKVMFLVSAANQCLPQAARNGLEKGSGKPDPPFLGRIKDTDPSVYLFDFTGAVMRETGHFMVSAERPLSDKIFSAFLVTPHAQERIQHCAREAEASRLGGSHVVMVAGMFDDRRVVTTIFVQMQYSPHSSGGKRYQVIKTVCSVVLRSDLPQRSNVNT</sequence>
<evidence type="ECO:0000256" key="7">
    <source>
        <dbReference type="ARBA" id="ARBA00022692"/>
    </source>
</evidence>
<evidence type="ECO:0000256" key="2">
    <source>
        <dbReference type="ARBA" id="ARBA00004229"/>
    </source>
</evidence>
<keyword evidence="8" id="KW-0479">Metal-binding</keyword>
<evidence type="ECO:0000313" key="22">
    <source>
        <dbReference type="Proteomes" id="UP000298030"/>
    </source>
</evidence>
<proteinExistence type="inferred from homology"/>
<evidence type="ECO:0000256" key="15">
    <source>
        <dbReference type="ARBA" id="ARBA00024015"/>
    </source>
</evidence>
<keyword evidence="22" id="KW-1185">Reference proteome</keyword>
<evidence type="ECO:0000313" key="21">
    <source>
        <dbReference type="EMBL" id="TEB28092.1"/>
    </source>
</evidence>
<keyword evidence="10" id="KW-0418">Kinase</keyword>
<keyword evidence="4" id="KW-0150">Chloroplast</keyword>
<keyword evidence="5" id="KW-0934">Plastid</keyword>
<evidence type="ECO:0000256" key="3">
    <source>
        <dbReference type="ARBA" id="ARBA00010794"/>
    </source>
</evidence>
<protein>
    <recommendedName>
        <fullName evidence="16">phytol kinase</fullName>
        <ecNumber evidence="16">2.7.1.182</ecNumber>
    </recommendedName>
</protein>
<organism evidence="21 22">
    <name type="scientific">Coprinellus micaceus</name>
    <name type="common">Glistening ink-cap mushroom</name>
    <name type="synonym">Coprinus micaceus</name>
    <dbReference type="NCBI Taxonomy" id="71717"/>
    <lineage>
        <taxon>Eukaryota</taxon>
        <taxon>Fungi</taxon>
        <taxon>Dikarya</taxon>
        <taxon>Basidiomycota</taxon>
        <taxon>Agaricomycotina</taxon>
        <taxon>Agaricomycetes</taxon>
        <taxon>Agaricomycetidae</taxon>
        <taxon>Agaricales</taxon>
        <taxon>Agaricineae</taxon>
        <taxon>Psathyrellaceae</taxon>
        <taxon>Coprinellus</taxon>
    </lineage>
</organism>
<evidence type="ECO:0000256" key="14">
    <source>
        <dbReference type="ARBA" id="ARBA00023136"/>
    </source>
</evidence>
<evidence type="ECO:0000256" key="17">
    <source>
        <dbReference type="ARBA" id="ARBA00048889"/>
    </source>
</evidence>
<dbReference type="InterPro" id="IPR039606">
    <property type="entry name" value="Phytol/farnesol_kinase"/>
</dbReference>
<keyword evidence="6" id="KW-0808">Transferase</keyword>
<dbReference type="GO" id="GO:0016020">
    <property type="term" value="C:membrane"/>
    <property type="evidence" value="ECO:0007669"/>
    <property type="project" value="UniProtKB-SubCell"/>
</dbReference>